<feature type="transmembrane region" description="Helical" evidence="8">
    <location>
        <begin position="296"/>
        <end position="311"/>
    </location>
</feature>
<feature type="transmembrane region" description="Helical" evidence="8">
    <location>
        <begin position="213"/>
        <end position="232"/>
    </location>
</feature>
<keyword evidence="5 8" id="KW-0256">Endoplasmic reticulum</keyword>
<reference evidence="9" key="2">
    <citation type="journal article" date="2024" name="Plant">
        <title>Genomic evolution and insights into agronomic trait innovations of Sesamum species.</title>
        <authorList>
            <person name="Miao H."/>
            <person name="Wang L."/>
            <person name="Qu L."/>
            <person name="Liu H."/>
            <person name="Sun Y."/>
            <person name="Le M."/>
            <person name="Wang Q."/>
            <person name="Wei S."/>
            <person name="Zheng Y."/>
            <person name="Lin W."/>
            <person name="Duan Y."/>
            <person name="Cao H."/>
            <person name="Xiong S."/>
            <person name="Wang X."/>
            <person name="Wei L."/>
            <person name="Li C."/>
            <person name="Ma Q."/>
            <person name="Ju M."/>
            <person name="Zhao R."/>
            <person name="Li G."/>
            <person name="Mu C."/>
            <person name="Tian Q."/>
            <person name="Mei H."/>
            <person name="Zhang T."/>
            <person name="Gao T."/>
            <person name="Zhang H."/>
        </authorList>
    </citation>
    <scope>NUCLEOTIDE SEQUENCE</scope>
    <source>
        <strain evidence="9">G01</strain>
    </source>
</reference>
<keyword evidence="2 8" id="KW-0328">Glycosyltransferase</keyword>
<evidence type="ECO:0000256" key="7">
    <source>
        <dbReference type="ARBA" id="ARBA00023136"/>
    </source>
</evidence>
<keyword evidence="7 8" id="KW-0472">Membrane</keyword>
<comment type="subcellular location">
    <subcellularLocation>
        <location evidence="1 8">Endoplasmic reticulum membrane</location>
        <topology evidence="1 8">Multi-pass membrane protein</topology>
    </subcellularLocation>
</comment>
<name>A0AAW2MSJ6_9LAMI</name>
<proteinExistence type="inferred from homology"/>
<organism evidence="9">
    <name type="scientific">Sesamum angustifolium</name>
    <dbReference type="NCBI Taxonomy" id="2727405"/>
    <lineage>
        <taxon>Eukaryota</taxon>
        <taxon>Viridiplantae</taxon>
        <taxon>Streptophyta</taxon>
        <taxon>Embryophyta</taxon>
        <taxon>Tracheophyta</taxon>
        <taxon>Spermatophyta</taxon>
        <taxon>Magnoliopsida</taxon>
        <taxon>eudicotyledons</taxon>
        <taxon>Gunneridae</taxon>
        <taxon>Pentapetalae</taxon>
        <taxon>asterids</taxon>
        <taxon>lamiids</taxon>
        <taxon>Lamiales</taxon>
        <taxon>Pedaliaceae</taxon>
        <taxon>Sesamum</taxon>
    </lineage>
</organism>
<feature type="transmembrane region" description="Helical" evidence="8">
    <location>
        <begin position="317"/>
        <end position="337"/>
    </location>
</feature>
<keyword evidence="6 8" id="KW-1133">Transmembrane helix</keyword>
<keyword evidence="4 8" id="KW-0812">Transmembrane</keyword>
<dbReference type="GO" id="GO:0006506">
    <property type="term" value="P:GPI anchor biosynthetic process"/>
    <property type="evidence" value="ECO:0007669"/>
    <property type="project" value="TreeGrafter"/>
</dbReference>
<comment type="similarity">
    <text evidence="8">Belongs to the glycosyltransferase 22 family.</text>
</comment>
<comment type="caution">
    <text evidence="9">The sequence shown here is derived from an EMBL/GenBank/DDBJ whole genome shotgun (WGS) entry which is preliminary data.</text>
</comment>
<feature type="transmembrane region" description="Helical" evidence="8">
    <location>
        <begin position="180"/>
        <end position="201"/>
    </location>
</feature>
<evidence type="ECO:0000256" key="1">
    <source>
        <dbReference type="ARBA" id="ARBA00004477"/>
    </source>
</evidence>
<evidence type="ECO:0000256" key="2">
    <source>
        <dbReference type="ARBA" id="ARBA00022676"/>
    </source>
</evidence>
<sequence>MRQRKNPVIISPAIDDSYKKFTSRNPQNNTSSSGPYKVFSICLVTRIINSLLVQTYFNPDEHWQALEVAHRIAFGYGHLTWEWKKGIRSYLHPVLFAALYKTLAFLRLDSPWFMLRAPRLVQSIFAAVGDLYLYKFSQALLVTMLLLGLDSSHTREFILLALLANIVWSKSMWFKKVCLGLSGMCYCYSATSAITWVYVGFLELLMTRDKLKFVLLEVIPIGGLVLGLTFLLDRQLYGSWVIVPINFLKFNFFSSGGDYYGTHAWHWYITQGFTVMLFTYLPFSVAGVVMSKEWKLPGLIVWVLGTYSLLGHKEFRFVLPVLPVALLFSGYSLANLGKCELSKRKVKESSSSHKKRSLKPQLAVFFLLVTNFPMAIYMSMIHQRGTEDVMHYLSNEAREDKVKSILFLTPCHATPYYSTLHHNIPMRFLDCTPSEEKGIIDESDQFLNDPLGFAIKLARNWTQPSHIVLFDSQEKPLKEFLVSHHYSEVQRFFHAHFKVDRELQASVVVYALQRQ</sequence>
<feature type="transmembrane region" description="Helical" evidence="8">
    <location>
        <begin position="358"/>
        <end position="380"/>
    </location>
</feature>
<dbReference type="GO" id="GO:0000026">
    <property type="term" value="F:alpha-1,2-mannosyltransferase activity"/>
    <property type="evidence" value="ECO:0007669"/>
    <property type="project" value="TreeGrafter"/>
</dbReference>
<reference evidence="9" key="1">
    <citation type="submission" date="2020-06" db="EMBL/GenBank/DDBJ databases">
        <authorList>
            <person name="Li T."/>
            <person name="Hu X."/>
            <person name="Zhang T."/>
            <person name="Song X."/>
            <person name="Zhang H."/>
            <person name="Dai N."/>
            <person name="Sheng W."/>
            <person name="Hou X."/>
            <person name="Wei L."/>
        </authorList>
    </citation>
    <scope>NUCLEOTIDE SEQUENCE</scope>
    <source>
        <strain evidence="9">G01</strain>
        <tissue evidence="9">Leaf</tissue>
    </source>
</reference>
<dbReference type="AlphaFoldDB" id="A0AAW2MSJ6"/>
<dbReference type="GO" id="GO:0005789">
    <property type="term" value="C:endoplasmic reticulum membrane"/>
    <property type="evidence" value="ECO:0007669"/>
    <property type="project" value="UniProtKB-SubCell"/>
</dbReference>
<evidence type="ECO:0000256" key="4">
    <source>
        <dbReference type="ARBA" id="ARBA00022692"/>
    </source>
</evidence>
<evidence type="ECO:0000313" key="9">
    <source>
        <dbReference type="EMBL" id="KAL0334160.1"/>
    </source>
</evidence>
<keyword evidence="3" id="KW-0808">Transferase</keyword>
<evidence type="ECO:0000256" key="5">
    <source>
        <dbReference type="ARBA" id="ARBA00022824"/>
    </source>
</evidence>
<feature type="transmembrane region" description="Helical" evidence="8">
    <location>
        <begin position="265"/>
        <end position="289"/>
    </location>
</feature>
<feature type="transmembrane region" description="Helical" evidence="8">
    <location>
        <begin position="120"/>
        <end position="145"/>
    </location>
</feature>
<accession>A0AAW2MSJ6</accession>
<dbReference type="PANTHER" id="PTHR22760:SF4">
    <property type="entry name" value="GPI MANNOSYLTRANSFERASE 3"/>
    <property type="match status" value="1"/>
</dbReference>
<dbReference type="Pfam" id="PF03901">
    <property type="entry name" value="Glyco_transf_22"/>
    <property type="match status" value="2"/>
</dbReference>
<dbReference type="PANTHER" id="PTHR22760">
    <property type="entry name" value="GLYCOSYLTRANSFERASE"/>
    <property type="match status" value="1"/>
</dbReference>
<dbReference type="EC" id="2.4.1.-" evidence="8"/>
<protein>
    <recommendedName>
        <fullName evidence="8">Mannosyltransferase</fullName>
        <ecNumber evidence="8">2.4.1.-</ecNumber>
    </recommendedName>
</protein>
<gene>
    <name evidence="9" type="ORF">Sangu_1572200</name>
</gene>
<evidence type="ECO:0000256" key="6">
    <source>
        <dbReference type="ARBA" id="ARBA00022989"/>
    </source>
</evidence>
<dbReference type="EMBL" id="JACGWK010000009">
    <property type="protein sequence ID" value="KAL0334160.1"/>
    <property type="molecule type" value="Genomic_DNA"/>
</dbReference>
<evidence type="ECO:0000256" key="8">
    <source>
        <dbReference type="RuleBase" id="RU363075"/>
    </source>
</evidence>
<dbReference type="InterPro" id="IPR005599">
    <property type="entry name" value="GPI_mannosylTrfase"/>
</dbReference>
<evidence type="ECO:0000256" key="3">
    <source>
        <dbReference type="ARBA" id="ARBA00022679"/>
    </source>
</evidence>